<evidence type="ECO:0000256" key="3">
    <source>
        <dbReference type="ARBA" id="ARBA00022801"/>
    </source>
</evidence>
<feature type="domain" description="Nuclease associated modular" evidence="5">
    <location>
        <begin position="10"/>
        <end position="23"/>
    </location>
</feature>
<dbReference type="InterPro" id="IPR003611">
    <property type="entry name" value="NUMOD3"/>
</dbReference>
<sequence>MLKKAGSSLGFKHSKETREKMRDRRHSAETKKILSKTNKGKNNLMYGKPKSESSGKPSQKISVFDNKNNITTIYDSINAAAAALKINISSISMYFTRNRTNLYKGRYVFKKL</sequence>
<organism evidence="6">
    <name type="scientific">Orbilia brochopaga</name>
    <dbReference type="NCBI Taxonomy" id="3140254"/>
    <lineage>
        <taxon>Eukaryota</taxon>
        <taxon>Fungi</taxon>
        <taxon>Dikarya</taxon>
        <taxon>Ascomycota</taxon>
        <taxon>Pezizomycotina</taxon>
        <taxon>Orbiliomycetes</taxon>
        <taxon>Orbiliales</taxon>
        <taxon>Orbiliaceae</taxon>
        <taxon>Orbilia</taxon>
    </lineage>
</organism>
<dbReference type="SMART" id="SM00497">
    <property type="entry name" value="IENR1"/>
    <property type="match status" value="1"/>
</dbReference>
<dbReference type="AlphaFoldDB" id="A0A4Y5MXM4"/>
<dbReference type="GO" id="GO:0016787">
    <property type="term" value="F:hydrolase activity"/>
    <property type="evidence" value="ECO:0007669"/>
    <property type="project" value="UniProtKB-KW"/>
</dbReference>
<feature type="region of interest" description="Disordered" evidence="4">
    <location>
        <begin position="1"/>
        <end position="60"/>
    </location>
</feature>
<keyword evidence="2" id="KW-0255">Endonuclease</keyword>
<evidence type="ECO:0000256" key="2">
    <source>
        <dbReference type="ARBA" id="ARBA00022759"/>
    </source>
</evidence>
<feature type="domain" description="Nuclease associated modular" evidence="5">
    <location>
        <begin position="24"/>
        <end position="53"/>
    </location>
</feature>
<evidence type="ECO:0000313" key="6">
    <source>
        <dbReference type="EMBL" id="QCW06902.1"/>
    </source>
</evidence>
<keyword evidence="1" id="KW-0540">Nuclease</keyword>
<name>A0A4Y5MXM4_9PEZI</name>
<dbReference type="SUPFAM" id="SSF64496">
    <property type="entry name" value="DNA-binding domain of intron-encoded endonucleases"/>
    <property type="match status" value="1"/>
</dbReference>
<geneLocation type="mitochondrion" evidence="6"/>
<evidence type="ECO:0000256" key="4">
    <source>
        <dbReference type="SAM" id="MobiDB-lite"/>
    </source>
</evidence>
<evidence type="ECO:0000259" key="5">
    <source>
        <dbReference type="Pfam" id="PF07460"/>
    </source>
</evidence>
<feature type="compositionally biased region" description="Basic and acidic residues" evidence="4">
    <location>
        <begin position="13"/>
        <end position="32"/>
    </location>
</feature>
<keyword evidence="6" id="KW-0496">Mitochondrion</keyword>
<reference evidence="6" key="1">
    <citation type="submission" date="2019-04" db="EMBL/GenBank/DDBJ databases">
        <authorList>
            <person name="Yu Z."/>
            <person name="Deng C."/>
        </authorList>
    </citation>
    <scope>NUCLEOTIDE SEQUENCE</scope>
</reference>
<dbReference type="EMBL" id="MK820635">
    <property type="protein sequence ID" value="QCW06902.1"/>
    <property type="molecule type" value="Genomic_DNA"/>
</dbReference>
<evidence type="ECO:0000256" key="1">
    <source>
        <dbReference type="ARBA" id="ARBA00022722"/>
    </source>
</evidence>
<dbReference type="GO" id="GO:0004519">
    <property type="term" value="F:endonuclease activity"/>
    <property type="evidence" value="ECO:0007669"/>
    <property type="project" value="UniProtKB-KW"/>
</dbReference>
<protein>
    <recommendedName>
        <fullName evidence="5">Nuclease associated modular domain-containing protein</fullName>
    </recommendedName>
</protein>
<dbReference type="Pfam" id="PF07460">
    <property type="entry name" value="NUMOD3"/>
    <property type="match status" value="2"/>
</dbReference>
<keyword evidence="3" id="KW-0378">Hydrolase</keyword>
<dbReference type="InterPro" id="IPR003647">
    <property type="entry name" value="Intron_nuc_1_rpt"/>
</dbReference>
<accession>A0A4Y5MXM4</accession>
<proteinExistence type="predicted"/>
<dbReference type="GO" id="GO:0003677">
    <property type="term" value="F:DNA binding"/>
    <property type="evidence" value="ECO:0007669"/>
    <property type="project" value="InterPro"/>
</dbReference>
<gene>
    <name evidence="6" type="primary">orf112</name>
</gene>